<dbReference type="FunFam" id="3.40.50.300:FF:000287">
    <property type="entry name" value="Multidrug ABC transporter ATP-binding protein"/>
    <property type="match status" value="1"/>
</dbReference>
<proteinExistence type="predicted"/>
<evidence type="ECO:0000256" key="9">
    <source>
        <dbReference type="SAM" id="Phobius"/>
    </source>
</evidence>
<gene>
    <name evidence="12" type="ORF">H9716_02235</name>
</gene>
<dbReference type="SUPFAM" id="SSF52540">
    <property type="entry name" value="P-loop containing nucleoside triphosphate hydrolases"/>
    <property type="match status" value="1"/>
</dbReference>
<evidence type="ECO:0000259" key="11">
    <source>
        <dbReference type="PROSITE" id="PS50929"/>
    </source>
</evidence>
<evidence type="ECO:0000313" key="13">
    <source>
        <dbReference type="Proteomes" id="UP000886804"/>
    </source>
</evidence>
<dbReference type="SMART" id="SM00382">
    <property type="entry name" value="AAA"/>
    <property type="match status" value="1"/>
</dbReference>
<reference evidence="12" key="1">
    <citation type="journal article" date="2021" name="PeerJ">
        <title>Extensive microbial diversity within the chicken gut microbiome revealed by metagenomics and culture.</title>
        <authorList>
            <person name="Gilroy R."/>
            <person name="Ravi A."/>
            <person name="Getino M."/>
            <person name="Pursley I."/>
            <person name="Horton D.L."/>
            <person name="Alikhan N.F."/>
            <person name="Baker D."/>
            <person name="Gharbi K."/>
            <person name="Hall N."/>
            <person name="Watson M."/>
            <person name="Adriaenssens E.M."/>
            <person name="Foster-Nyarko E."/>
            <person name="Jarju S."/>
            <person name="Secka A."/>
            <person name="Antonio M."/>
            <person name="Oren A."/>
            <person name="Chaudhuri R.R."/>
            <person name="La Ragione R."/>
            <person name="Hildebrand F."/>
            <person name="Pallen M.J."/>
        </authorList>
    </citation>
    <scope>NUCLEOTIDE SEQUENCE</scope>
    <source>
        <strain evidence="12">CHK188-4685</strain>
    </source>
</reference>
<reference evidence="12" key="2">
    <citation type="submission" date="2021-04" db="EMBL/GenBank/DDBJ databases">
        <authorList>
            <person name="Gilroy R."/>
        </authorList>
    </citation>
    <scope>NUCLEOTIDE SEQUENCE</scope>
    <source>
        <strain evidence="12">CHK188-4685</strain>
    </source>
</reference>
<keyword evidence="2" id="KW-0813">Transport</keyword>
<dbReference type="GO" id="GO:0016887">
    <property type="term" value="F:ATP hydrolysis activity"/>
    <property type="evidence" value="ECO:0007669"/>
    <property type="project" value="InterPro"/>
</dbReference>
<keyword evidence="3" id="KW-1003">Cell membrane</keyword>
<comment type="subcellular location">
    <subcellularLocation>
        <location evidence="1">Cell membrane</location>
        <topology evidence="1">Multi-pass membrane protein</topology>
    </subcellularLocation>
</comment>
<sequence length="596" mass="66182">MKHRLSRLRQTAGKLLPFILPYKAGLILSVLMVLVTTLALGISPYVEGLTTTLLVNNARDMLAKVPGAEVDFKGLSRFLFTLLLLYLTKTLSQGVMAFSLTGSIQNAMHDLRQAVDVKLSRLPVSYFDSRPFGDVLSRITNDLDTLSNGLQQTLMQIISGILQILLAFFMMSRIHVGMTLVVFLIVPSAALITRFVVLRSQKLFVRQQNTLGRLNGAITEMYTGYKELLLFNKQEEAIRDFGRINEELSKSAFKAQFMSSIISPLVSLCTYVVIGLVAIIGCVLALGGVIQVGQIQAFVRYVWQVNDPMSQVSNFSAQIQAAFAALSRIMEVLEEEEMEEPSMPAPLPQKPGAIVFDHVRFGYQKDKPIIRDLNLTVQEGQTVAIVGPTGAGKSTIINLLLRFYDVDGGRILMDGVDIRDLKRSDLRQNMAMVLQDTWLFHGTIFDNLRYGKPDARRDEVILAAKQAGVHHFIKTLPGGYDMEINEEGSNISQGEKQLLTIARAILKSPKILILDEATSSVDTRLEKKLQEAMATVIENRTSFIIAHRLSTIRSADLILVLNQGDVIEQGRHEELLAKGGFYAALYNSQFADPAMD</sequence>
<evidence type="ECO:0000256" key="1">
    <source>
        <dbReference type="ARBA" id="ARBA00004651"/>
    </source>
</evidence>
<dbReference type="InterPro" id="IPR003593">
    <property type="entry name" value="AAA+_ATPase"/>
</dbReference>
<dbReference type="AlphaFoldDB" id="A0A9D2RKI6"/>
<protein>
    <submittedName>
        <fullName evidence="12">ABC transporter ATP-binding protein/permease</fullName>
    </submittedName>
</protein>
<dbReference type="InterPro" id="IPR036640">
    <property type="entry name" value="ABC1_TM_sf"/>
</dbReference>
<evidence type="ECO:0000256" key="3">
    <source>
        <dbReference type="ARBA" id="ARBA00022475"/>
    </source>
</evidence>
<dbReference type="GO" id="GO:0005524">
    <property type="term" value="F:ATP binding"/>
    <property type="evidence" value="ECO:0007669"/>
    <property type="project" value="UniProtKB-KW"/>
</dbReference>
<dbReference type="GO" id="GO:0005886">
    <property type="term" value="C:plasma membrane"/>
    <property type="evidence" value="ECO:0007669"/>
    <property type="project" value="UniProtKB-SubCell"/>
</dbReference>
<dbReference type="Gene3D" id="3.40.50.300">
    <property type="entry name" value="P-loop containing nucleotide triphosphate hydrolases"/>
    <property type="match status" value="1"/>
</dbReference>
<feature type="transmembrane region" description="Helical" evidence="9">
    <location>
        <begin position="20"/>
        <end position="46"/>
    </location>
</feature>
<evidence type="ECO:0000256" key="7">
    <source>
        <dbReference type="ARBA" id="ARBA00022989"/>
    </source>
</evidence>
<evidence type="ECO:0000259" key="10">
    <source>
        <dbReference type="PROSITE" id="PS50893"/>
    </source>
</evidence>
<feature type="transmembrane region" description="Helical" evidence="9">
    <location>
        <begin position="265"/>
        <end position="290"/>
    </location>
</feature>
<evidence type="ECO:0000256" key="4">
    <source>
        <dbReference type="ARBA" id="ARBA00022692"/>
    </source>
</evidence>
<dbReference type="CDD" id="cd18547">
    <property type="entry name" value="ABC_6TM_Tm288_like"/>
    <property type="match status" value="1"/>
</dbReference>
<organism evidence="12 13">
    <name type="scientific">Candidatus Enterocloster faecavium</name>
    <dbReference type="NCBI Taxonomy" id="2838560"/>
    <lineage>
        <taxon>Bacteria</taxon>
        <taxon>Bacillati</taxon>
        <taxon>Bacillota</taxon>
        <taxon>Clostridia</taxon>
        <taxon>Lachnospirales</taxon>
        <taxon>Lachnospiraceae</taxon>
        <taxon>Enterocloster</taxon>
    </lineage>
</organism>
<dbReference type="GO" id="GO:0015421">
    <property type="term" value="F:ABC-type oligopeptide transporter activity"/>
    <property type="evidence" value="ECO:0007669"/>
    <property type="project" value="TreeGrafter"/>
</dbReference>
<name>A0A9D2RKI6_9FIRM</name>
<dbReference type="Pfam" id="PF00005">
    <property type="entry name" value="ABC_tran"/>
    <property type="match status" value="1"/>
</dbReference>
<dbReference type="InterPro" id="IPR003439">
    <property type="entry name" value="ABC_transporter-like_ATP-bd"/>
</dbReference>
<evidence type="ECO:0000256" key="2">
    <source>
        <dbReference type="ARBA" id="ARBA00022448"/>
    </source>
</evidence>
<keyword evidence="5" id="KW-0547">Nucleotide-binding</keyword>
<evidence type="ECO:0000256" key="6">
    <source>
        <dbReference type="ARBA" id="ARBA00022840"/>
    </source>
</evidence>
<comment type="caution">
    <text evidence="12">The sequence shown here is derived from an EMBL/GenBank/DDBJ whole genome shotgun (WGS) entry which is preliminary data.</text>
</comment>
<dbReference type="InterPro" id="IPR027417">
    <property type="entry name" value="P-loop_NTPase"/>
</dbReference>
<keyword evidence="8 9" id="KW-0472">Membrane</keyword>
<feature type="domain" description="ABC transmembrane type-1" evidence="11">
    <location>
        <begin position="27"/>
        <end position="321"/>
    </location>
</feature>
<keyword evidence="4 9" id="KW-0812">Transmembrane</keyword>
<feature type="transmembrane region" description="Helical" evidence="9">
    <location>
        <begin position="78"/>
        <end position="100"/>
    </location>
</feature>
<accession>A0A9D2RKI6</accession>
<evidence type="ECO:0000256" key="5">
    <source>
        <dbReference type="ARBA" id="ARBA00022741"/>
    </source>
</evidence>
<dbReference type="SUPFAM" id="SSF90123">
    <property type="entry name" value="ABC transporter transmembrane region"/>
    <property type="match status" value="1"/>
</dbReference>
<evidence type="ECO:0000313" key="12">
    <source>
        <dbReference type="EMBL" id="HJB06666.1"/>
    </source>
</evidence>
<dbReference type="PANTHER" id="PTHR43394:SF1">
    <property type="entry name" value="ATP-BINDING CASSETTE SUB-FAMILY B MEMBER 10, MITOCHONDRIAL"/>
    <property type="match status" value="1"/>
</dbReference>
<dbReference type="PROSITE" id="PS00211">
    <property type="entry name" value="ABC_TRANSPORTER_1"/>
    <property type="match status" value="1"/>
</dbReference>
<dbReference type="PANTHER" id="PTHR43394">
    <property type="entry name" value="ATP-DEPENDENT PERMEASE MDL1, MITOCHONDRIAL"/>
    <property type="match status" value="1"/>
</dbReference>
<dbReference type="FunFam" id="1.20.1560.10:FF:000011">
    <property type="entry name" value="Multidrug ABC transporter ATP-binding protein"/>
    <property type="match status" value="1"/>
</dbReference>
<dbReference type="PROSITE" id="PS50893">
    <property type="entry name" value="ABC_TRANSPORTER_2"/>
    <property type="match status" value="1"/>
</dbReference>
<feature type="domain" description="ABC transporter" evidence="10">
    <location>
        <begin position="354"/>
        <end position="588"/>
    </location>
</feature>
<dbReference type="Proteomes" id="UP000886804">
    <property type="component" value="Unassembled WGS sequence"/>
</dbReference>
<keyword evidence="6 12" id="KW-0067">ATP-binding</keyword>
<feature type="transmembrane region" description="Helical" evidence="9">
    <location>
        <begin position="177"/>
        <end position="197"/>
    </location>
</feature>
<dbReference type="InterPro" id="IPR017871">
    <property type="entry name" value="ABC_transporter-like_CS"/>
</dbReference>
<dbReference type="Pfam" id="PF00664">
    <property type="entry name" value="ABC_membrane"/>
    <property type="match status" value="1"/>
</dbReference>
<dbReference type="InterPro" id="IPR039421">
    <property type="entry name" value="Type_1_exporter"/>
</dbReference>
<feature type="transmembrane region" description="Helical" evidence="9">
    <location>
        <begin position="153"/>
        <end position="171"/>
    </location>
</feature>
<dbReference type="Gene3D" id="1.20.1560.10">
    <property type="entry name" value="ABC transporter type 1, transmembrane domain"/>
    <property type="match status" value="1"/>
</dbReference>
<evidence type="ECO:0000256" key="8">
    <source>
        <dbReference type="ARBA" id="ARBA00023136"/>
    </source>
</evidence>
<dbReference type="InterPro" id="IPR011527">
    <property type="entry name" value="ABC1_TM_dom"/>
</dbReference>
<dbReference type="PROSITE" id="PS50929">
    <property type="entry name" value="ABC_TM1F"/>
    <property type="match status" value="1"/>
</dbReference>
<dbReference type="EMBL" id="DWYS01000029">
    <property type="protein sequence ID" value="HJB06666.1"/>
    <property type="molecule type" value="Genomic_DNA"/>
</dbReference>
<keyword evidence="7 9" id="KW-1133">Transmembrane helix</keyword>
<dbReference type="CDD" id="cd03254">
    <property type="entry name" value="ABCC_Glucan_exporter_like"/>
    <property type="match status" value="1"/>
</dbReference>